<gene>
    <name evidence="1" type="ORF">H5410_050014</name>
</gene>
<sequence length="70" mass="8128">MSNSSSPLRLPLSQEIETPNSFNFSFAPQKNLRPHQSLGLVRLLNLSHPILKWWRLMYSTLVKICHVLQL</sequence>
<comment type="caution">
    <text evidence="1">The sequence shown here is derived from an EMBL/GenBank/DDBJ whole genome shotgun (WGS) entry which is preliminary data.</text>
</comment>
<proteinExistence type="predicted"/>
<dbReference type="Proteomes" id="UP000824120">
    <property type="component" value="Chromosome 10"/>
</dbReference>
<name>A0A9J5WU51_SOLCO</name>
<organism evidence="1 2">
    <name type="scientific">Solanum commersonii</name>
    <name type="common">Commerson's wild potato</name>
    <name type="synonym">Commerson's nightshade</name>
    <dbReference type="NCBI Taxonomy" id="4109"/>
    <lineage>
        <taxon>Eukaryota</taxon>
        <taxon>Viridiplantae</taxon>
        <taxon>Streptophyta</taxon>
        <taxon>Embryophyta</taxon>
        <taxon>Tracheophyta</taxon>
        <taxon>Spermatophyta</taxon>
        <taxon>Magnoliopsida</taxon>
        <taxon>eudicotyledons</taxon>
        <taxon>Gunneridae</taxon>
        <taxon>Pentapetalae</taxon>
        <taxon>asterids</taxon>
        <taxon>lamiids</taxon>
        <taxon>Solanales</taxon>
        <taxon>Solanaceae</taxon>
        <taxon>Solanoideae</taxon>
        <taxon>Solaneae</taxon>
        <taxon>Solanum</taxon>
    </lineage>
</organism>
<keyword evidence="2" id="KW-1185">Reference proteome</keyword>
<evidence type="ECO:0000313" key="1">
    <source>
        <dbReference type="EMBL" id="KAG5579387.1"/>
    </source>
</evidence>
<evidence type="ECO:0000313" key="2">
    <source>
        <dbReference type="Proteomes" id="UP000824120"/>
    </source>
</evidence>
<reference evidence="1 2" key="1">
    <citation type="submission" date="2020-09" db="EMBL/GenBank/DDBJ databases">
        <title>De no assembly of potato wild relative species, Solanum commersonii.</title>
        <authorList>
            <person name="Cho K."/>
        </authorList>
    </citation>
    <scope>NUCLEOTIDE SEQUENCE [LARGE SCALE GENOMIC DNA]</scope>
    <source>
        <strain evidence="1">LZ3.2</strain>
        <tissue evidence="1">Leaf</tissue>
    </source>
</reference>
<dbReference type="AlphaFoldDB" id="A0A9J5WU51"/>
<accession>A0A9J5WU51</accession>
<dbReference type="EMBL" id="JACXVP010000010">
    <property type="protein sequence ID" value="KAG5579387.1"/>
    <property type="molecule type" value="Genomic_DNA"/>
</dbReference>
<protein>
    <submittedName>
        <fullName evidence="1">Uncharacterized protein</fullName>
    </submittedName>
</protein>